<dbReference type="FunFam" id="3.90.1490.10:FF:000001">
    <property type="entry name" value="Diphthine--ammonia ligase"/>
    <property type="match status" value="1"/>
</dbReference>
<dbReference type="Gene3D" id="3.40.50.620">
    <property type="entry name" value="HUPs"/>
    <property type="match status" value="1"/>
</dbReference>
<dbReference type="EC" id="6.3.1.14" evidence="2"/>
<dbReference type="RefSeq" id="XP_003323403.1">
    <property type="nucleotide sequence ID" value="XM_003323355.2"/>
</dbReference>
<keyword evidence="11" id="KW-0472">Membrane</keyword>
<dbReference type="KEGG" id="pgr:PGTG_04940"/>
<dbReference type="InParanoid" id="E3K3C7"/>
<keyword evidence="5" id="KW-0547">Nucleotide-binding</keyword>
<dbReference type="InterPro" id="IPR035959">
    <property type="entry name" value="RutC-like_sf"/>
</dbReference>
<dbReference type="FunFam" id="3.30.1330.40:FF:000010">
    <property type="entry name" value="Diphthine--ammonia ligase"/>
    <property type="match status" value="1"/>
</dbReference>
<keyword evidence="11" id="KW-1133">Transmembrane helix</keyword>
<dbReference type="GO" id="GO:0005524">
    <property type="term" value="F:ATP binding"/>
    <property type="evidence" value="ECO:0007669"/>
    <property type="project" value="UniProtKB-KW"/>
</dbReference>
<evidence type="ECO:0000256" key="8">
    <source>
        <dbReference type="ARBA" id="ARBA00031552"/>
    </source>
</evidence>
<dbReference type="CDD" id="cd01994">
    <property type="entry name" value="AANH_PF0828-like"/>
    <property type="match status" value="1"/>
</dbReference>
<evidence type="ECO:0000256" key="7">
    <source>
        <dbReference type="ARBA" id="ARBA00029814"/>
    </source>
</evidence>
<dbReference type="eggNOG" id="KOG2317">
    <property type="taxonomic scope" value="Eukaryota"/>
</dbReference>
<dbReference type="HOGENOM" id="CLU_010289_2_1_1"/>
<dbReference type="OMA" id="HCRLAQS"/>
<dbReference type="Gene3D" id="3.30.1330.40">
    <property type="entry name" value="RutC-like"/>
    <property type="match status" value="2"/>
</dbReference>
<feature type="domain" description="Diphthamide synthase" evidence="12">
    <location>
        <begin position="37"/>
        <end position="111"/>
    </location>
</feature>
<dbReference type="NCBIfam" id="TIGR00290">
    <property type="entry name" value="MJ0570_dom"/>
    <property type="match status" value="1"/>
</dbReference>
<dbReference type="Pfam" id="PF01042">
    <property type="entry name" value="Ribonuc_L-PSP"/>
    <property type="match status" value="2"/>
</dbReference>
<dbReference type="Pfam" id="PF01902">
    <property type="entry name" value="Diphthami_syn_2"/>
    <property type="match status" value="2"/>
</dbReference>
<dbReference type="GeneID" id="10537172"/>
<name>E3K3C7_PUCGT</name>
<sequence length="716" mass="78790">MRLRIHEPFGLDTLQPRRQLLYLSCSLFEVYVLLALMKVVGLLSGGKDSCYNLCHCVKNGHDIVALATLGPEAGTDELDSYLYQTVGQDGIHLVAEALRLPLYRQTIKGTPVELGSEYGSRCHKSLMKGVEGDETEDMYNLLNRVKSIHPEITAVSVGAILSSYQRVRVEYVCQRLGLTVLAYLWQRDQAELLREMVEASVESVLIKIAGVGLMPDHLGKSLAEMEPILTTLNSKYGAHVCGEGGEYETCTLDCPLFYSRISLEKTLLTHHNESSNIAPVAYLRLLSAKLSPKPSSVPDLNAVTVPPLLDAESVKTKLQVGTHQPPSLQRTRTSLRDTTNRQSSVSECGDWVVIASIFGSSSSISPDNIEQTLENEVEEVFNNLEVLLAKSSLTFVDIAHINLHLSSMAYFSEVNRVYSKKFGTSPPTRACVANPLPGTARVMLDAIVRRPATDLHHRDRVALHVQSRSYWAPANIGPYSQAVMVGSKIFVSGQIGLVPATLTLPVPRSFMEEAVLSLQHARRILATFPGPQWIESIVCYLTEISHLEQARMVWQHTSSIHHIHIPVLFLEVSELPKGALIEWQVVAGTDQSSADQDQDQDELVVPGPAYVSLGQPTFYACHSRPSRALTVIGTLPKDPVVGIELPPHHATYIRGFHTARISAVEAERRIRDSFGSRQDQKVDDCALSLSCVNSIGLNTGAADLDIGFYMMGVLSQ</sequence>
<evidence type="ECO:0000256" key="9">
    <source>
        <dbReference type="ARBA" id="ARBA00048108"/>
    </source>
</evidence>
<dbReference type="InterPro" id="IPR006175">
    <property type="entry name" value="YjgF/YER057c/UK114"/>
</dbReference>
<dbReference type="GO" id="GO:0017178">
    <property type="term" value="F:diphthine-ammonia ligase activity"/>
    <property type="evidence" value="ECO:0000318"/>
    <property type="project" value="GO_Central"/>
</dbReference>
<dbReference type="SUPFAM" id="SSF52402">
    <property type="entry name" value="Adenine nucleotide alpha hydrolases-like"/>
    <property type="match status" value="1"/>
</dbReference>
<dbReference type="FunFam" id="3.40.50.620:FF:000194">
    <property type="entry name" value="Diphthine--ammonia ligase"/>
    <property type="match status" value="1"/>
</dbReference>
<dbReference type="CDD" id="cd06156">
    <property type="entry name" value="eu_AANH_C_2"/>
    <property type="match status" value="1"/>
</dbReference>
<evidence type="ECO:0000256" key="3">
    <source>
        <dbReference type="ARBA" id="ARBA00018426"/>
    </source>
</evidence>
<accession>E3K3C7</accession>
<dbReference type="PANTHER" id="PTHR12196">
    <property type="entry name" value="DOMAIN OF UNKNOWN FUNCTION 71 DUF71 -CONTAINING PROTEIN"/>
    <property type="match status" value="1"/>
</dbReference>
<evidence type="ECO:0000256" key="1">
    <source>
        <dbReference type="ARBA" id="ARBA00005156"/>
    </source>
</evidence>
<keyword evidence="6" id="KW-0067">ATP-binding</keyword>
<reference evidence="14" key="2">
    <citation type="journal article" date="2011" name="Proc. Natl. Acad. Sci. U.S.A.">
        <title>Obligate biotrophy features unraveled by the genomic analysis of rust fungi.</title>
        <authorList>
            <person name="Duplessis S."/>
            <person name="Cuomo C.A."/>
            <person name="Lin Y.-C."/>
            <person name="Aerts A."/>
            <person name="Tisserant E."/>
            <person name="Veneault-Fourrey C."/>
            <person name="Joly D.L."/>
            <person name="Hacquard S."/>
            <person name="Amselem J."/>
            <person name="Cantarel B.L."/>
            <person name="Chiu R."/>
            <person name="Coutinho P.M."/>
            <person name="Feau N."/>
            <person name="Field M."/>
            <person name="Frey P."/>
            <person name="Gelhaye E."/>
            <person name="Goldberg J."/>
            <person name="Grabherr M.G."/>
            <person name="Kodira C.D."/>
            <person name="Kohler A."/>
            <person name="Kuees U."/>
            <person name="Lindquist E.A."/>
            <person name="Lucas S.M."/>
            <person name="Mago R."/>
            <person name="Mauceli E."/>
            <person name="Morin E."/>
            <person name="Murat C."/>
            <person name="Pangilinan J.L."/>
            <person name="Park R."/>
            <person name="Pearson M."/>
            <person name="Quesneville H."/>
            <person name="Rouhier N."/>
            <person name="Sakthikumar S."/>
            <person name="Salamov A.A."/>
            <person name="Schmutz J."/>
            <person name="Selles B."/>
            <person name="Shapiro H."/>
            <person name="Tanguay P."/>
            <person name="Tuskan G.A."/>
            <person name="Henrissat B."/>
            <person name="Van de Peer Y."/>
            <person name="Rouze P."/>
            <person name="Ellis J.G."/>
            <person name="Dodds P.N."/>
            <person name="Schein J.E."/>
            <person name="Zhong S."/>
            <person name="Hamelin R.C."/>
            <person name="Grigoriev I.V."/>
            <person name="Szabo L.J."/>
            <person name="Martin F."/>
        </authorList>
    </citation>
    <scope>NUCLEOTIDE SEQUENCE [LARGE SCALE GENOMIC DNA]</scope>
    <source>
        <strain evidence="14">CRL 75-36-700-3 / race SCCL</strain>
    </source>
</reference>
<feature type="region of interest" description="Disordered" evidence="10">
    <location>
        <begin position="319"/>
        <end position="340"/>
    </location>
</feature>
<dbReference type="eggNOG" id="KOG2316">
    <property type="taxonomic scope" value="Eukaryota"/>
</dbReference>
<evidence type="ECO:0000256" key="10">
    <source>
        <dbReference type="SAM" id="MobiDB-lite"/>
    </source>
</evidence>
<dbReference type="Gene3D" id="3.90.1490.10">
    <property type="entry name" value="putative n-type atp pyrophosphatase, domain 2"/>
    <property type="match status" value="1"/>
</dbReference>
<dbReference type="Proteomes" id="UP000008783">
    <property type="component" value="Unassembled WGS sequence"/>
</dbReference>
<comment type="pathway">
    <text evidence="1">Protein modification; peptidyl-diphthamide biosynthesis.</text>
</comment>
<dbReference type="AlphaFoldDB" id="E3K3C7"/>
<feature type="transmembrane region" description="Helical" evidence="11">
    <location>
        <begin position="20"/>
        <end position="43"/>
    </location>
</feature>
<feature type="domain" description="Diphthamide synthase" evidence="12">
    <location>
        <begin position="124"/>
        <end position="266"/>
    </location>
</feature>
<keyword evidence="4" id="KW-0436">Ligase</keyword>
<comment type="catalytic activity">
    <reaction evidence="9">
        <text>diphthine-[translation elongation factor 2] + NH4(+) + ATP = diphthamide-[translation elongation factor 2] + AMP + diphosphate + H(+)</text>
        <dbReference type="Rhea" id="RHEA:19753"/>
        <dbReference type="Rhea" id="RHEA-COMP:10172"/>
        <dbReference type="Rhea" id="RHEA-COMP:10174"/>
        <dbReference type="ChEBI" id="CHEBI:15378"/>
        <dbReference type="ChEBI" id="CHEBI:16692"/>
        <dbReference type="ChEBI" id="CHEBI:28938"/>
        <dbReference type="ChEBI" id="CHEBI:30616"/>
        <dbReference type="ChEBI" id="CHEBI:33019"/>
        <dbReference type="ChEBI" id="CHEBI:82696"/>
        <dbReference type="ChEBI" id="CHEBI:456215"/>
        <dbReference type="EC" id="6.3.1.14"/>
    </reaction>
</comment>
<dbReference type="PANTHER" id="PTHR12196:SF2">
    <property type="entry name" value="DIPHTHINE--AMMONIA LIGASE"/>
    <property type="match status" value="1"/>
</dbReference>
<evidence type="ECO:0000256" key="4">
    <source>
        <dbReference type="ARBA" id="ARBA00022598"/>
    </source>
</evidence>
<dbReference type="VEuPathDB" id="FungiDB:PGTG_04940"/>
<dbReference type="FunCoup" id="E3K3C7">
    <property type="interactions" value="26"/>
</dbReference>
<dbReference type="OrthoDB" id="686384at2759"/>
<dbReference type="FunFam" id="3.30.1330.40:FF:000012">
    <property type="entry name" value="diphthine--ammonia ligase isoform X1"/>
    <property type="match status" value="1"/>
</dbReference>
<protein>
    <recommendedName>
        <fullName evidence="3">Diphthine--ammonia ligase</fullName>
        <ecNumber evidence="2">6.3.1.14</ecNumber>
    </recommendedName>
    <alternativeName>
        <fullName evidence="7">Diphthamide synthase</fullName>
    </alternativeName>
    <alternativeName>
        <fullName evidence="8">Diphthamide synthetase</fullName>
    </alternativeName>
</protein>
<dbReference type="STRING" id="418459.E3K3C7"/>
<proteinExistence type="predicted"/>
<dbReference type="InterPro" id="IPR002761">
    <property type="entry name" value="Diphthami_syn_dom"/>
</dbReference>
<dbReference type="InterPro" id="IPR014729">
    <property type="entry name" value="Rossmann-like_a/b/a_fold"/>
</dbReference>
<evidence type="ECO:0000256" key="2">
    <source>
        <dbReference type="ARBA" id="ARBA00012089"/>
    </source>
</evidence>
<evidence type="ECO:0000259" key="12">
    <source>
        <dbReference type="Pfam" id="PF01902"/>
    </source>
</evidence>
<dbReference type="EMBL" id="DS178271">
    <property type="protein sequence ID" value="EFP78984.1"/>
    <property type="molecule type" value="Genomic_DNA"/>
</dbReference>
<keyword evidence="11" id="KW-0812">Transmembrane</keyword>
<feature type="compositionally biased region" description="Polar residues" evidence="10">
    <location>
        <begin position="319"/>
        <end position="333"/>
    </location>
</feature>
<dbReference type="InterPro" id="IPR030662">
    <property type="entry name" value="DPH6/MJ0570"/>
</dbReference>
<organism evidence="13 14">
    <name type="scientific">Puccinia graminis f. sp. tritici (strain CRL 75-36-700-3 / race SCCL)</name>
    <name type="common">Black stem rust fungus</name>
    <dbReference type="NCBI Taxonomy" id="418459"/>
    <lineage>
        <taxon>Eukaryota</taxon>
        <taxon>Fungi</taxon>
        <taxon>Dikarya</taxon>
        <taxon>Basidiomycota</taxon>
        <taxon>Pucciniomycotina</taxon>
        <taxon>Pucciniomycetes</taxon>
        <taxon>Pucciniales</taxon>
        <taxon>Pucciniaceae</taxon>
        <taxon>Puccinia</taxon>
    </lineage>
</organism>
<evidence type="ECO:0000256" key="11">
    <source>
        <dbReference type="SAM" id="Phobius"/>
    </source>
</evidence>
<evidence type="ECO:0000313" key="14">
    <source>
        <dbReference type="Proteomes" id="UP000008783"/>
    </source>
</evidence>
<reference key="1">
    <citation type="submission" date="2007-01" db="EMBL/GenBank/DDBJ databases">
        <title>The Genome Sequence of Puccinia graminis f. sp. tritici Strain CRL 75-36-700-3.</title>
        <authorList>
            <consortium name="The Broad Institute Genome Sequencing Platform"/>
            <person name="Birren B."/>
            <person name="Lander E."/>
            <person name="Galagan J."/>
            <person name="Nusbaum C."/>
            <person name="Devon K."/>
            <person name="Cuomo C."/>
            <person name="Jaffe D."/>
            <person name="Butler J."/>
            <person name="Alvarez P."/>
            <person name="Gnerre S."/>
            <person name="Grabherr M."/>
            <person name="Mauceli E."/>
            <person name="Brockman W."/>
            <person name="Young S."/>
            <person name="LaButti K."/>
            <person name="Sykes S."/>
            <person name="DeCaprio D."/>
            <person name="Crawford M."/>
            <person name="Koehrsen M."/>
            <person name="Engels R."/>
            <person name="Montgomery P."/>
            <person name="Pearson M."/>
            <person name="Howarth C."/>
            <person name="Larson L."/>
            <person name="White J."/>
            <person name="Zeng Q."/>
            <person name="Kodira C."/>
            <person name="Yandava C."/>
            <person name="Alvarado L."/>
            <person name="O'Leary S."/>
            <person name="Szabo L."/>
            <person name="Dean R."/>
            <person name="Schein J."/>
        </authorList>
    </citation>
    <scope>NUCLEOTIDE SEQUENCE</scope>
    <source>
        <strain>CRL 75-36-700-3</strain>
    </source>
</reference>
<gene>
    <name evidence="13" type="ORF">PGTG_04940</name>
</gene>
<evidence type="ECO:0000313" key="13">
    <source>
        <dbReference type="EMBL" id="EFP78984.1"/>
    </source>
</evidence>
<keyword evidence="14" id="KW-1185">Reference proteome</keyword>
<dbReference type="SUPFAM" id="SSF55298">
    <property type="entry name" value="YjgF-like"/>
    <property type="match status" value="2"/>
</dbReference>
<dbReference type="GO" id="GO:0017183">
    <property type="term" value="P:protein histidyl modification to diphthamide"/>
    <property type="evidence" value="ECO:0000318"/>
    <property type="project" value="GO_Central"/>
</dbReference>
<evidence type="ECO:0000256" key="6">
    <source>
        <dbReference type="ARBA" id="ARBA00022840"/>
    </source>
</evidence>
<evidence type="ECO:0000256" key="5">
    <source>
        <dbReference type="ARBA" id="ARBA00022741"/>
    </source>
</evidence>